<gene>
    <name evidence="2" type="ORF">GCM10017581_005140</name>
</gene>
<feature type="compositionally biased region" description="Basic residues" evidence="1">
    <location>
        <begin position="114"/>
        <end position="123"/>
    </location>
</feature>
<feature type="region of interest" description="Disordered" evidence="1">
    <location>
        <begin position="97"/>
        <end position="158"/>
    </location>
</feature>
<dbReference type="AlphaFoldDB" id="A0A9W6KDJ3"/>
<organism evidence="2 3">
    <name type="scientific">Dactylosporangium matsuzakiense</name>
    <dbReference type="NCBI Taxonomy" id="53360"/>
    <lineage>
        <taxon>Bacteria</taxon>
        <taxon>Bacillati</taxon>
        <taxon>Actinomycetota</taxon>
        <taxon>Actinomycetes</taxon>
        <taxon>Micromonosporales</taxon>
        <taxon>Micromonosporaceae</taxon>
        <taxon>Dactylosporangium</taxon>
    </lineage>
</organism>
<reference evidence="2" key="2">
    <citation type="submission" date="2023-01" db="EMBL/GenBank/DDBJ databases">
        <authorList>
            <person name="Sun Q."/>
            <person name="Evtushenko L."/>
        </authorList>
    </citation>
    <scope>NUCLEOTIDE SEQUENCE</scope>
    <source>
        <strain evidence="2">VKM Ac-1321</strain>
    </source>
</reference>
<comment type="caution">
    <text evidence="2">The sequence shown here is derived from an EMBL/GenBank/DDBJ whole genome shotgun (WGS) entry which is preliminary data.</text>
</comment>
<feature type="region of interest" description="Disordered" evidence="1">
    <location>
        <begin position="11"/>
        <end position="40"/>
    </location>
</feature>
<proteinExistence type="predicted"/>
<dbReference type="EMBL" id="BSFP01000002">
    <property type="protein sequence ID" value="GLK98773.1"/>
    <property type="molecule type" value="Genomic_DNA"/>
</dbReference>
<evidence type="ECO:0000256" key="1">
    <source>
        <dbReference type="SAM" id="MobiDB-lite"/>
    </source>
</evidence>
<name>A0A9W6KDJ3_9ACTN</name>
<evidence type="ECO:0000313" key="2">
    <source>
        <dbReference type="EMBL" id="GLK98773.1"/>
    </source>
</evidence>
<accession>A0A9W6KDJ3</accession>
<keyword evidence="3" id="KW-1185">Reference proteome</keyword>
<feature type="compositionally biased region" description="Low complexity" evidence="1">
    <location>
        <begin position="19"/>
        <end position="40"/>
    </location>
</feature>
<protein>
    <submittedName>
        <fullName evidence="2">Uncharacterized protein</fullName>
    </submittedName>
</protein>
<reference evidence="2" key="1">
    <citation type="journal article" date="2014" name="Int. J. Syst. Evol. Microbiol.">
        <title>Complete genome sequence of Corynebacterium casei LMG S-19264T (=DSM 44701T), isolated from a smear-ripened cheese.</title>
        <authorList>
            <consortium name="US DOE Joint Genome Institute (JGI-PGF)"/>
            <person name="Walter F."/>
            <person name="Albersmeier A."/>
            <person name="Kalinowski J."/>
            <person name="Ruckert C."/>
        </authorList>
    </citation>
    <scope>NUCLEOTIDE SEQUENCE</scope>
    <source>
        <strain evidence="2">VKM Ac-1321</strain>
    </source>
</reference>
<sequence>MQYCWAGPVQYGQAPAGQSSSAEGLSDGLSEGLSDGLSDGLGLSEGLPDWLGLSEALTLSEGLSEAPADIDTAAADTWSAVGSAFGAAKANPGTAAAARVRPISTRARIGQSPRRIKPQKRQYGRPYQTGSLLLAETRNPSRPGLPCAGDGVDAAGPG</sequence>
<evidence type="ECO:0000313" key="3">
    <source>
        <dbReference type="Proteomes" id="UP001143480"/>
    </source>
</evidence>
<dbReference type="Proteomes" id="UP001143480">
    <property type="component" value="Unassembled WGS sequence"/>
</dbReference>